<gene>
    <name evidence="3" type="ORF">BXY75_0570</name>
</gene>
<evidence type="ECO:0000313" key="3">
    <source>
        <dbReference type="EMBL" id="RMA66151.1"/>
    </source>
</evidence>
<dbReference type="PROSITE" id="PS51353">
    <property type="entry name" value="ARSC"/>
    <property type="match status" value="1"/>
</dbReference>
<reference evidence="3 4" key="1">
    <citation type="submission" date="2018-10" db="EMBL/GenBank/DDBJ databases">
        <title>Genomic Encyclopedia of Archaeal and Bacterial Type Strains, Phase II (KMG-II): from individual species to whole genera.</title>
        <authorList>
            <person name="Goeker M."/>
        </authorList>
    </citation>
    <scope>NUCLEOTIDE SEQUENCE [LARGE SCALE GENOMIC DNA]</scope>
    <source>
        <strain evidence="3 4">DSM 23424</strain>
    </source>
</reference>
<accession>A0A3L9YZL8</accession>
<dbReference type="Proteomes" id="UP000271339">
    <property type="component" value="Unassembled WGS sequence"/>
</dbReference>
<dbReference type="PANTHER" id="PTHR30041:SF8">
    <property type="entry name" value="PROTEIN YFFB"/>
    <property type="match status" value="1"/>
</dbReference>
<dbReference type="PANTHER" id="PTHR30041">
    <property type="entry name" value="ARSENATE REDUCTASE"/>
    <property type="match status" value="1"/>
</dbReference>
<dbReference type="Gene3D" id="3.40.30.10">
    <property type="entry name" value="Glutaredoxin"/>
    <property type="match status" value="1"/>
</dbReference>
<dbReference type="Pfam" id="PF03960">
    <property type="entry name" value="ArsC"/>
    <property type="match status" value="1"/>
</dbReference>
<dbReference type="RefSeq" id="WP_121906164.1">
    <property type="nucleotide sequence ID" value="NZ_REFC01000011.1"/>
</dbReference>
<dbReference type="InterPro" id="IPR006660">
    <property type="entry name" value="Arsenate_reductase-like"/>
</dbReference>
<keyword evidence="4" id="KW-1185">Reference proteome</keyword>
<dbReference type="EMBL" id="REFC01000011">
    <property type="protein sequence ID" value="RMA66151.1"/>
    <property type="molecule type" value="Genomic_DNA"/>
</dbReference>
<evidence type="ECO:0000256" key="1">
    <source>
        <dbReference type="ARBA" id="ARBA00007198"/>
    </source>
</evidence>
<proteinExistence type="inferred from homology"/>
<evidence type="ECO:0000256" key="2">
    <source>
        <dbReference type="PROSITE-ProRule" id="PRU01282"/>
    </source>
</evidence>
<evidence type="ECO:0000313" key="4">
    <source>
        <dbReference type="Proteomes" id="UP000271339"/>
    </source>
</evidence>
<organism evidence="3 4">
    <name type="scientific">Ulvibacter antarcticus</name>
    <dbReference type="NCBI Taxonomy" id="442714"/>
    <lineage>
        <taxon>Bacteria</taxon>
        <taxon>Pseudomonadati</taxon>
        <taxon>Bacteroidota</taxon>
        <taxon>Flavobacteriia</taxon>
        <taxon>Flavobacteriales</taxon>
        <taxon>Flavobacteriaceae</taxon>
        <taxon>Ulvibacter</taxon>
    </lineage>
</organism>
<name>A0A3L9YZL8_9FLAO</name>
<protein>
    <submittedName>
        <fullName evidence="3">Arsenate reductase</fullName>
    </submittedName>
</protein>
<dbReference type="OrthoDB" id="1120494at2"/>
<comment type="caution">
    <text evidence="3">The sequence shown here is derived from an EMBL/GenBank/DDBJ whole genome shotgun (WGS) entry which is preliminary data.</text>
</comment>
<comment type="similarity">
    <text evidence="1 2">Belongs to the ArsC family.</text>
</comment>
<dbReference type="AlphaFoldDB" id="A0A3L9YZL8"/>
<dbReference type="SUPFAM" id="SSF52833">
    <property type="entry name" value="Thioredoxin-like"/>
    <property type="match status" value="1"/>
</dbReference>
<dbReference type="InterPro" id="IPR036249">
    <property type="entry name" value="Thioredoxin-like_sf"/>
</dbReference>
<sequence length="117" mass="13647">MQKVYYLATCDTCKRIIKEVGLPTSFEKQEIKNEEITVKQLEKLHSLAGSYEALFSKRAKLYKERNLKNEKLEERDYRNMILEHYTFLKRPVIVNGSEIFIGNSKKTVDAAKISINS</sequence>